<dbReference type="OrthoDB" id="514281at2759"/>
<evidence type="ECO:0000256" key="1">
    <source>
        <dbReference type="ARBA" id="ARBA00001946"/>
    </source>
</evidence>
<feature type="domain" description="Inositol 1,3,4-trisphosphate 5/6-kinase ATP-grasp" evidence="11">
    <location>
        <begin position="502"/>
        <end position="554"/>
    </location>
</feature>
<dbReference type="GO" id="GO:0047325">
    <property type="term" value="F:inositol-3,4,5,6-tetrakisphosphate 1-kinase activity"/>
    <property type="evidence" value="ECO:0007669"/>
    <property type="project" value="InterPro"/>
</dbReference>
<sequence length="581" mass="58546">MIACLLHLDLGALQASRQAELLEGAAVLVARLHQQGVSPSVLLQCSSVADAAAGLAALRSAAEAAAAPLSLTQPGQLPVALRLALDQLAPVVPPAAVAVVSLADGPGCAAQAAALGCGAGEHLPAGGASAAQLQAWALQAVASLAADRAPPPRPLLVGYVMKQSRQLALGEQGMLPLLPAAPAAQAAAADAAASKAAMGGAEAPANGTAAAAAAAEPRLCFVPLDLHSSLAPQLARCQLLLQKLTDCLQPGGGGGVAAPTPEAAALLALLEQQQAQWEVHRQAAAAAGAGTGAPQALPLPPPPLPLCVVDPPAALAPIMDRALLRDHLEGAAQAVRQRGIPMRAPASVLVAAFDPAATPRAMAAAAVALPCIAKPQAACGVAEAHQMAFVLHGSAFAGLEVPLPAVVQEYVDHGGALWKVYCAGEQVFWTQRRSTPDLGPLARLLAEDPAADLPTSVGFDSLKSLPTSLPWARQAASTAGAAPGGAAAAAGREAEAPPGHELMRQPTFEAVASALRARLGLTLFGFDLVFDRAAGELVIVDVNYFPSFKGIPEAPAALATALRSRYAQHLAATRQLQQRQG</sequence>
<dbReference type="Pfam" id="PF05770">
    <property type="entry name" value="Ins134_P3_kin"/>
    <property type="match status" value="2"/>
</dbReference>
<comment type="subunit">
    <text evidence="3">Monomer.</text>
</comment>
<evidence type="ECO:0000313" key="13">
    <source>
        <dbReference type="Proteomes" id="UP000239649"/>
    </source>
</evidence>
<dbReference type="GO" id="GO:0032957">
    <property type="term" value="P:inositol trisphosphate metabolic process"/>
    <property type="evidence" value="ECO:0007669"/>
    <property type="project" value="InterPro"/>
</dbReference>
<evidence type="ECO:0000256" key="2">
    <source>
        <dbReference type="ARBA" id="ARBA00009601"/>
    </source>
</evidence>
<dbReference type="PANTHER" id="PTHR14217">
    <property type="entry name" value="INOSITOL-TETRAKISPHOSPHATE 1-KINASE"/>
    <property type="match status" value="1"/>
</dbReference>
<feature type="domain" description="Inositol 1,3,4-trisphosphate 5/6-kinase ATP-grasp" evidence="11">
    <location>
        <begin position="349"/>
        <end position="438"/>
    </location>
</feature>
<dbReference type="GO" id="GO:0005737">
    <property type="term" value="C:cytoplasm"/>
    <property type="evidence" value="ECO:0007669"/>
    <property type="project" value="TreeGrafter"/>
</dbReference>
<dbReference type="GO" id="GO:0005524">
    <property type="term" value="F:ATP binding"/>
    <property type="evidence" value="ECO:0007669"/>
    <property type="project" value="UniProtKB-KW"/>
</dbReference>
<evidence type="ECO:0000256" key="10">
    <source>
        <dbReference type="ARBA" id="ARBA00022842"/>
    </source>
</evidence>
<dbReference type="EMBL" id="LHPF02000020">
    <property type="protein sequence ID" value="PSC70439.1"/>
    <property type="molecule type" value="Genomic_DNA"/>
</dbReference>
<keyword evidence="8" id="KW-0418">Kinase</keyword>
<evidence type="ECO:0000259" key="11">
    <source>
        <dbReference type="Pfam" id="PF05770"/>
    </source>
</evidence>
<keyword evidence="6" id="KW-0479">Metal-binding</keyword>
<dbReference type="AlphaFoldDB" id="A0A2P6V8M8"/>
<dbReference type="GO" id="GO:0052726">
    <property type="term" value="F:inositol-1,3,4-trisphosphate 5-kinase activity"/>
    <property type="evidence" value="ECO:0007669"/>
    <property type="project" value="InterPro"/>
</dbReference>
<comment type="similarity">
    <text evidence="2">Belongs to the ITPK1 family.</text>
</comment>
<evidence type="ECO:0000256" key="4">
    <source>
        <dbReference type="ARBA" id="ARBA00012017"/>
    </source>
</evidence>
<keyword evidence="5" id="KW-0808">Transferase</keyword>
<dbReference type="Proteomes" id="UP000239649">
    <property type="component" value="Unassembled WGS sequence"/>
</dbReference>
<gene>
    <name evidence="12" type="ORF">C2E20_6183</name>
</gene>
<name>A0A2P6V8M8_9CHLO</name>
<dbReference type="STRING" id="554055.A0A2P6V8M8"/>
<evidence type="ECO:0000256" key="5">
    <source>
        <dbReference type="ARBA" id="ARBA00022679"/>
    </source>
</evidence>
<dbReference type="Gene3D" id="3.30.470.20">
    <property type="entry name" value="ATP-grasp fold, B domain"/>
    <property type="match status" value="1"/>
</dbReference>
<evidence type="ECO:0000256" key="3">
    <source>
        <dbReference type="ARBA" id="ARBA00011245"/>
    </source>
</evidence>
<dbReference type="InterPro" id="IPR008656">
    <property type="entry name" value="Inositol_tetrakis-P_1-kinase"/>
</dbReference>
<keyword evidence="13" id="KW-1185">Reference proteome</keyword>
<comment type="cofactor">
    <cofactor evidence="1">
        <name>Mg(2+)</name>
        <dbReference type="ChEBI" id="CHEBI:18420"/>
    </cofactor>
</comment>
<keyword evidence="7" id="KW-0547">Nucleotide-binding</keyword>
<evidence type="ECO:0000256" key="6">
    <source>
        <dbReference type="ARBA" id="ARBA00022723"/>
    </source>
</evidence>
<dbReference type="InterPro" id="IPR040464">
    <property type="entry name" value="InsP(3)kin_ATP-grasp"/>
</dbReference>
<comment type="caution">
    <text evidence="12">The sequence shown here is derived from an EMBL/GenBank/DDBJ whole genome shotgun (WGS) entry which is preliminary data.</text>
</comment>
<organism evidence="12 13">
    <name type="scientific">Micractinium conductrix</name>
    <dbReference type="NCBI Taxonomy" id="554055"/>
    <lineage>
        <taxon>Eukaryota</taxon>
        <taxon>Viridiplantae</taxon>
        <taxon>Chlorophyta</taxon>
        <taxon>core chlorophytes</taxon>
        <taxon>Trebouxiophyceae</taxon>
        <taxon>Chlorellales</taxon>
        <taxon>Chlorellaceae</taxon>
        <taxon>Chlorella clade</taxon>
        <taxon>Micractinium</taxon>
    </lineage>
</organism>
<dbReference type="PANTHER" id="PTHR14217:SF1">
    <property type="entry name" value="INOSITOL-TETRAKISPHOSPHATE 1-KINASE"/>
    <property type="match status" value="1"/>
</dbReference>
<evidence type="ECO:0000256" key="8">
    <source>
        <dbReference type="ARBA" id="ARBA00022777"/>
    </source>
</evidence>
<dbReference type="EC" id="2.7.1.159" evidence="4"/>
<proteinExistence type="inferred from homology"/>
<keyword evidence="9" id="KW-0067">ATP-binding</keyword>
<evidence type="ECO:0000256" key="7">
    <source>
        <dbReference type="ARBA" id="ARBA00022741"/>
    </source>
</evidence>
<dbReference type="GO" id="GO:0052725">
    <property type="term" value="F:inositol-1,3,4-trisphosphate 6-kinase activity"/>
    <property type="evidence" value="ECO:0007669"/>
    <property type="project" value="InterPro"/>
</dbReference>
<keyword evidence="10" id="KW-0460">Magnesium</keyword>
<accession>A0A2P6V8M8</accession>
<dbReference type="SUPFAM" id="SSF56059">
    <property type="entry name" value="Glutathione synthetase ATP-binding domain-like"/>
    <property type="match status" value="1"/>
</dbReference>
<evidence type="ECO:0000256" key="9">
    <source>
        <dbReference type="ARBA" id="ARBA00022840"/>
    </source>
</evidence>
<evidence type="ECO:0000313" key="12">
    <source>
        <dbReference type="EMBL" id="PSC70439.1"/>
    </source>
</evidence>
<protein>
    <recommendedName>
        <fullName evidence="4">inositol-1,3,4-trisphosphate 5/6-kinase</fullName>
        <ecNumber evidence="4">2.7.1.159</ecNumber>
    </recommendedName>
</protein>
<reference evidence="12 13" key="1">
    <citation type="journal article" date="2018" name="Plant J.">
        <title>Genome sequences of Chlorella sorokiniana UTEX 1602 and Micractinium conductrix SAG 241.80: implications to maltose excretion by a green alga.</title>
        <authorList>
            <person name="Arriola M.B."/>
            <person name="Velmurugan N."/>
            <person name="Zhang Y."/>
            <person name="Plunkett M.H."/>
            <person name="Hondzo H."/>
            <person name="Barney B.M."/>
        </authorList>
    </citation>
    <scope>NUCLEOTIDE SEQUENCE [LARGE SCALE GENOMIC DNA]</scope>
    <source>
        <strain evidence="12 13">SAG 241.80</strain>
    </source>
</reference>
<dbReference type="GO" id="GO:0000287">
    <property type="term" value="F:magnesium ion binding"/>
    <property type="evidence" value="ECO:0007669"/>
    <property type="project" value="InterPro"/>
</dbReference>